<feature type="signal peptide" evidence="4">
    <location>
        <begin position="1"/>
        <end position="22"/>
    </location>
</feature>
<evidence type="ECO:0000256" key="2">
    <source>
        <dbReference type="ARBA" id="ARBA00023136"/>
    </source>
</evidence>
<keyword evidence="2" id="KW-0472">Membrane</keyword>
<proteinExistence type="predicted"/>
<dbReference type="InterPro" id="IPR041700">
    <property type="entry name" value="OMP_b-brl_3"/>
</dbReference>
<comment type="subcellular location">
    <subcellularLocation>
        <location evidence="1">Cell outer membrane</location>
    </subcellularLocation>
</comment>
<dbReference type="EMBL" id="JABKKJ010000028">
    <property type="protein sequence ID" value="NPE26106.1"/>
    <property type="molecule type" value="Genomic_DNA"/>
</dbReference>
<dbReference type="InterPro" id="IPR008969">
    <property type="entry name" value="CarboxyPept-like_regulatory"/>
</dbReference>
<keyword evidence="3" id="KW-0998">Cell outer membrane</keyword>
<keyword evidence="7" id="KW-1185">Reference proteome</keyword>
<dbReference type="InterPro" id="IPR036942">
    <property type="entry name" value="Beta-barrel_TonB_sf"/>
</dbReference>
<dbReference type="Pfam" id="PF14905">
    <property type="entry name" value="OMP_b-brl_3"/>
    <property type="match status" value="1"/>
</dbReference>
<dbReference type="Gene3D" id="2.40.170.20">
    <property type="entry name" value="TonB-dependent receptor, beta-barrel domain"/>
    <property type="match status" value="1"/>
</dbReference>
<dbReference type="SUPFAM" id="SSF49464">
    <property type="entry name" value="Carboxypeptidase regulatory domain-like"/>
    <property type="match status" value="1"/>
</dbReference>
<dbReference type="RefSeq" id="WP_172345574.1">
    <property type="nucleotide sequence ID" value="NZ_CASYYZ010000011.1"/>
</dbReference>
<evidence type="ECO:0000256" key="4">
    <source>
        <dbReference type="SAM" id="SignalP"/>
    </source>
</evidence>
<gene>
    <name evidence="6" type="ORF">HPS54_11405</name>
</gene>
<feature type="domain" description="Outer membrane protein beta-barrel" evidence="5">
    <location>
        <begin position="374"/>
        <end position="752"/>
    </location>
</feature>
<organism evidence="6 7">
    <name type="scientific">Xylanibacter caecicola</name>
    <dbReference type="NCBI Taxonomy" id="2736294"/>
    <lineage>
        <taxon>Bacteria</taxon>
        <taxon>Pseudomonadati</taxon>
        <taxon>Bacteroidota</taxon>
        <taxon>Bacteroidia</taxon>
        <taxon>Bacteroidales</taxon>
        <taxon>Prevotellaceae</taxon>
        <taxon>Xylanibacter</taxon>
    </lineage>
</organism>
<feature type="chain" id="PRO_5045382399" evidence="4">
    <location>
        <begin position="23"/>
        <end position="778"/>
    </location>
</feature>
<sequence>MKKYNVLLALMLLCLYSLPSNAQYRISGKVTGADGKGMPLVNVALLSVSDSIFVTGAVTDSLGMYDVVLAEGKYIARYSFLSYRTICKEISIEGDKELPVVCMEPLPIALDEVKVTAKKQTFKLTGNGLLVDVENDGILKRQNDIYELLSRIPGIMRSGRSVQVIGKSSLVFYINGRKVMDASEVDYLQMDQIKSVKVVTGTDVSYNVGGSAVIDIRTKRLGEGFALNATGNLTQGKHLSGRTGFYSGYNTGKWDFFLSYYYGRIKSQDDLYSTVRTQASTVWNKDEHTRSLLSANSHNYKGGMVYSFSPESSVGFQYIGSYGSTTGSSRDTISMIPNIGVPSFMNTDGRNNDNITGHHLNFYYNTKIGSNWSLNTCADYVNKLHDGDKRLLEHDYVSDEKTVAYTQKSRWNIAAANIHASYSTEKFGNIAMGYDFSHSWGKDNILYNSSGYRGCTSNRETKNSLFVKYDKEIGDFNIETGLRYEYVYSWQDKRNSEENETHGTHNFLPSLSIGHQKGMLMQSLNAYIETQRPDFTDMNDNMAYQNRYNMLLGNPYLKASTTYCLNYTLMYKFLYLSLGYDYIRHPIIGNFFSMPENPSVVVGRVENFSNRQALTGSVYLRHTVKWWTPMFSLVLMKSFFHYPGPEGTTLHDGRPVILGSVASDFNLPKGLLFSTRLDYNLGGYLQMLKVKPYYSLNLSLKKSFLKDRLDLSADIYDLFDKGHNKATWQLNNLNFNHKQFGETRKFGITLTWRFRKSREMNEQSAAKEEMERLNLNEE</sequence>
<protein>
    <submittedName>
        <fullName evidence="6">Outer membrane beta-barrel protein</fullName>
    </submittedName>
</protein>
<evidence type="ECO:0000256" key="1">
    <source>
        <dbReference type="ARBA" id="ARBA00004442"/>
    </source>
</evidence>
<name>A0ABX2B4D1_9BACT</name>
<comment type="caution">
    <text evidence="6">The sequence shown here is derived from an EMBL/GenBank/DDBJ whole genome shotgun (WGS) entry which is preliminary data.</text>
</comment>
<accession>A0ABX2B4D1</accession>
<dbReference type="Proteomes" id="UP000820977">
    <property type="component" value="Unassembled WGS sequence"/>
</dbReference>
<evidence type="ECO:0000256" key="3">
    <source>
        <dbReference type="ARBA" id="ARBA00023237"/>
    </source>
</evidence>
<keyword evidence="4" id="KW-0732">Signal</keyword>
<evidence type="ECO:0000313" key="6">
    <source>
        <dbReference type="EMBL" id="NPE26106.1"/>
    </source>
</evidence>
<evidence type="ECO:0000313" key="7">
    <source>
        <dbReference type="Proteomes" id="UP000820977"/>
    </source>
</evidence>
<reference evidence="6 7" key="1">
    <citation type="submission" date="2020-05" db="EMBL/GenBank/DDBJ databases">
        <title>Distinct polysaccharide utilization as determinants for interspecies competition between intestinal Prevotella spp.</title>
        <authorList>
            <person name="Galvez E.J.C."/>
            <person name="Iljazovic A."/>
            <person name="Strowig T."/>
        </authorList>
    </citation>
    <scope>NUCLEOTIDE SEQUENCE [LARGE SCALE GENOMIC DNA]</scope>
    <source>
        <strain evidence="6 7">PCHR</strain>
    </source>
</reference>
<dbReference type="SUPFAM" id="SSF56935">
    <property type="entry name" value="Porins"/>
    <property type="match status" value="1"/>
</dbReference>
<evidence type="ECO:0000259" key="5">
    <source>
        <dbReference type="Pfam" id="PF14905"/>
    </source>
</evidence>